<dbReference type="OrthoDB" id="3513679at2759"/>
<dbReference type="AlphaFoldDB" id="G9NHH2"/>
<gene>
    <name evidence="1" type="ORF">TRIATDRAFT_314900</name>
</gene>
<proteinExistence type="predicted"/>
<dbReference type="Proteomes" id="UP000005426">
    <property type="component" value="Unassembled WGS sequence"/>
</dbReference>
<accession>G9NHH2</accession>
<reference evidence="1 2" key="1">
    <citation type="journal article" date="2011" name="Genome Biol.">
        <title>Comparative genome sequence analysis underscores mycoparasitism as the ancestral life style of Trichoderma.</title>
        <authorList>
            <person name="Kubicek C.P."/>
            <person name="Herrera-Estrella A."/>
            <person name="Seidl-Seiboth V."/>
            <person name="Martinez D.A."/>
            <person name="Druzhinina I.S."/>
            <person name="Thon M."/>
            <person name="Zeilinger S."/>
            <person name="Casas-Flores S."/>
            <person name="Horwitz B.A."/>
            <person name="Mukherjee P.K."/>
            <person name="Mukherjee M."/>
            <person name="Kredics L."/>
            <person name="Alcaraz L.D."/>
            <person name="Aerts A."/>
            <person name="Antal Z."/>
            <person name="Atanasova L."/>
            <person name="Cervantes-Badillo M.G."/>
            <person name="Challacombe J."/>
            <person name="Chertkov O."/>
            <person name="McCluskey K."/>
            <person name="Coulpier F."/>
            <person name="Deshpande N."/>
            <person name="von Doehren H."/>
            <person name="Ebbole D.J."/>
            <person name="Esquivel-Naranjo E.U."/>
            <person name="Fekete E."/>
            <person name="Flipphi M."/>
            <person name="Glaser F."/>
            <person name="Gomez-Rodriguez E.Y."/>
            <person name="Gruber S."/>
            <person name="Han C."/>
            <person name="Henrissat B."/>
            <person name="Hermosa R."/>
            <person name="Hernandez-Onate M."/>
            <person name="Karaffa L."/>
            <person name="Kosti I."/>
            <person name="Le Crom S."/>
            <person name="Lindquist E."/>
            <person name="Lucas S."/>
            <person name="Luebeck M."/>
            <person name="Luebeck P.S."/>
            <person name="Margeot A."/>
            <person name="Metz B."/>
            <person name="Misra M."/>
            <person name="Nevalainen H."/>
            <person name="Omann M."/>
            <person name="Packer N."/>
            <person name="Perrone G."/>
            <person name="Uresti-Rivera E.E."/>
            <person name="Salamov A."/>
            <person name="Schmoll M."/>
            <person name="Seiboth B."/>
            <person name="Shapiro H."/>
            <person name="Sukno S."/>
            <person name="Tamayo-Ramos J.A."/>
            <person name="Tisch D."/>
            <person name="Wiest A."/>
            <person name="Wilkinson H.H."/>
            <person name="Zhang M."/>
            <person name="Coutinho P.M."/>
            <person name="Kenerley C.M."/>
            <person name="Monte E."/>
            <person name="Baker S.E."/>
            <person name="Grigoriev I.V."/>
        </authorList>
    </citation>
    <scope>NUCLEOTIDE SEQUENCE [LARGE SCALE GENOMIC DNA]</scope>
    <source>
        <strain evidence="2">ATCC 20476 / IMI 206040</strain>
    </source>
</reference>
<dbReference type="GeneID" id="25783035"/>
<evidence type="ECO:0000313" key="2">
    <source>
        <dbReference type="Proteomes" id="UP000005426"/>
    </source>
</evidence>
<dbReference type="OMA" id="HERICNQ"/>
<evidence type="ECO:0000313" key="1">
    <source>
        <dbReference type="EMBL" id="EHK50066.1"/>
    </source>
</evidence>
<dbReference type="HOGENOM" id="CLU_043562_0_0_1"/>
<sequence length="346" mass="40401">MPPIPQSILRIEEQLLGIELRRPFEVEGKEYYLWKVRSEREGIHRSQIYVAAVMLTYSPSIRSIDNLPQMEVDDFHDSCNKSFSLYIPRFKRWSLLFTVLHNYIYRRWFQPYQSEIEHQRFLCKFIAPRDLPNKGQITPVSIQGIIWLHEAICDEVESRRHHYENLHRRYSEPYAMLTELPARPNLYVLQPLFKALLMICCAKEYNGEDSTQVGKLPVYLVRTRFEDELSEPISFLPIAAKIDCYLEAGQGTVRTSLETAIGFLMDLEKRERDAYGLDPDPWRPDTWTMNWFQSPLGGGRLVGPSSWLVNPESKMSWDGDGFDVDRMLKALEEQEMDNNGITAGVI</sequence>
<keyword evidence="2" id="KW-1185">Reference proteome</keyword>
<protein>
    <submittedName>
        <fullName evidence="1">Uncharacterized protein</fullName>
    </submittedName>
</protein>
<comment type="caution">
    <text evidence="1">The sequence shown here is derived from an EMBL/GenBank/DDBJ whole genome shotgun (WGS) entry which is preliminary data.</text>
</comment>
<dbReference type="RefSeq" id="XP_013948224.1">
    <property type="nucleotide sequence ID" value="XM_014092749.1"/>
</dbReference>
<dbReference type="EMBL" id="ABDG02000015">
    <property type="protein sequence ID" value="EHK50066.1"/>
    <property type="molecule type" value="Genomic_DNA"/>
</dbReference>
<organism evidence="1 2">
    <name type="scientific">Hypocrea atroviridis (strain ATCC 20476 / IMI 206040)</name>
    <name type="common">Trichoderma atroviride</name>
    <dbReference type="NCBI Taxonomy" id="452589"/>
    <lineage>
        <taxon>Eukaryota</taxon>
        <taxon>Fungi</taxon>
        <taxon>Dikarya</taxon>
        <taxon>Ascomycota</taxon>
        <taxon>Pezizomycotina</taxon>
        <taxon>Sordariomycetes</taxon>
        <taxon>Hypocreomycetidae</taxon>
        <taxon>Hypocreales</taxon>
        <taxon>Hypocreaceae</taxon>
        <taxon>Trichoderma</taxon>
    </lineage>
</organism>
<name>G9NHH2_HYPAI</name>
<dbReference type="eggNOG" id="ENOG502RJ3F">
    <property type="taxonomic scope" value="Eukaryota"/>
</dbReference>
<dbReference type="KEGG" id="tatv:25783035"/>